<evidence type="ECO:0000256" key="2">
    <source>
        <dbReference type="PROSITE-ProRule" id="PRU00703"/>
    </source>
</evidence>
<reference evidence="5" key="1">
    <citation type="journal article" date="2018" name="Nat. Microbiol.">
        <title>Leveraging single-cell genomics to expand the fungal tree of life.</title>
        <authorList>
            <person name="Ahrendt S.R."/>
            <person name="Quandt C.A."/>
            <person name="Ciobanu D."/>
            <person name="Clum A."/>
            <person name="Salamov A."/>
            <person name="Andreopoulos B."/>
            <person name="Cheng J.F."/>
            <person name="Woyke T."/>
            <person name="Pelin A."/>
            <person name="Henrissat B."/>
            <person name="Reynolds N.K."/>
            <person name="Benny G.L."/>
            <person name="Smith M.E."/>
            <person name="James T.Y."/>
            <person name="Grigoriev I.V."/>
        </authorList>
    </citation>
    <scope>NUCLEOTIDE SEQUENCE [LARGE SCALE GENOMIC DNA]</scope>
    <source>
        <strain evidence="5">Benny S71-1</strain>
    </source>
</reference>
<dbReference type="InterPro" id="IPR000644">
    <property type="entry name" value="CBS_dom"/>
</dbReference>
<evidence type="ECO:0000259" key="3">
    <source>
        <dbReference type="PROSITE" id="PS51371"/>
    </source>
</evidence>
<dbReference type="Pfam" id="PF00571">
    <property type="entry name" value="CBS"/>
    <property type="match status" value="2"/>
</dbReference>
<evidence type="ECO:0000313" key="4">
    <source>
        <dbReference type="EMBL" id="RKP27797.1"/>
    </source>
</evidence>
<dbReference type="EMBL" id="KZ989150">
    <property type="protein sequence ID" value="RKP27797.1"/>
    <property type="molecule type" value="Genomic_DNA"/>
</dbReference>
<dbReference type="GO" id="GO:0006535">
    <property type="term" value="P:cysteine biosynthetic process from serine"/>
    <property type="evidence" value="ECO:0007669"/>
    <property type="project" value="InterPro"/>
</dbReference>
<accession>A0A4P9Z5A1</accession>
<dbReference type="AlphaFoldDB" id="A0A4P9Z5A1"/>
<keyword evidence="2" id="KW-0129">CBS domain</keyword>
<keyword evidence="5" id="KW-1185">Reference proteome</keyword>
<gene>
    <name evidence="4" type="ORF">SYNPS1DRAFT_12132</name>
</gene>
<proteinExistence type="predicted"/>
<dbReference type="Proteomes" id="UP000278143">
    <property type="component" value="Unassembled WGS sequence"/>
</dbReference>
<dbReference type="InterPro" id="IPR046342">
    <property type="entry name" value="CBS_dom_sf"/>
</dbReference>
<dbReference type="InterPro" id="IPR001926">
    <property type="entry name" value="TrpB-like_PALP"/>
</dbReference>
<protein>
    <submittedName>
        <fullName evidence="4">Tryptophan synthase beta subunit-like PLP-dependent enzyme</fullName>
    </submittedName>
</protein>
<dbReference type="InterPro" id="IPR001216">
    <property type="entry name" value="P-phosphate_BS"/>
</dbReference>
<dbReference type="Gene3D" id="3.10.580.10">
    <property type="entry name" value="CBS-domain"/>
    <property type="match status" value="1"/>
</dbReference>
<dbReference type="PROSITE" id="PS00901">
    <property type="entry name" value="CYS_SYNTHASE"/>
    <property type="match status" value="1"/>
</dbReference>
<dbReference type="PANTHER" id="PTHR10314">
    <property type="entry name" value="CYSTATHIONINE BETA-SYNTHASE"/>
    <property type="match status" value="1"/>
</dbReference>
<dbReference type="SUPFAM" id="SSF54631">
    <property type="entry name" value="CBS-domain pair"/>
    <property type="match status" value="1"/>
</dbReference>
<dbReference type="SMART" id="SM00116">
    <property type="entry name" value="CBS"/>
    <property type="match status" value="2"/>
</dbReference>
<organism evidence="4 5">
    <name type="scientific">Syncephalis pseudoplumigaleata</name>
    <dbReference type="NCBI Taxonomy" id="1712513"/>
    <lineage>
        <taxon>Eukaryota</taxon>
        <taxon>Fungi</taxon>
        <taxon>Fungi incertae sedis</taxon>
        <taxon>Zoopagomycota</taxon>
        <taxon>Zoopagomycotina</taxon>
        <taxon>Zoopagomycetes</taxon>
        <taxon>Zoopagales</taxon>
        <taxon>Piptocephalidaceae</taxon>
        <taxon>Syncephalis</taxon>
    </lineage>
</organism>
<dbReference type="InterPro" id="IPR050214">
    <property type="entry name" value="Cys_Synth/Cystath_Beta-Synth"/>
</dbReference>
<dbReference type="InterPro" id="IPR036052">
    <property type="entry name" value="TrpB-like_PALP_sf"/>
</dbReference>
<evidence type="ECO:0000256" key="1">
    <source>
        <dbReference type="ARBA" id="ARBA00001933"/>
    </source>
</evidence>
<dbReference type="Pfam" id="PF00291">
    <property type="entry name" value="PALP"/>
    <property type="match status" value="1"/>
</dbReference>
<comment type="cofactor">
    <cofactor evidence="1">
        <name>pyridoxal 5'-phosphate</name>
        <dbReference type="ChEBI" id="CHEBI:597326"/>
    </cofactor>
</comment>
<dbReference type="Gene3D" id="3.40.50.1100">
    <property type="match status" value="2"/>
</dbReference>
<name>A0A4P9Z5A1_9FUNG</name>
<sequence length="472" mass="51209">MLGDTPIATIRLSEAGHVADLLVKLEYRNPTGSIKDRVADWLLNACKRDGRFTTSHPTLVVPTSGNLAIALAVRACECGYRVVAVIPESTSYDRIRLLKAQGVEIIRTPNVRRASDESCFAVARRVAAGIANAIVVDETDTLFSPVDAYRAMSREIIEACAELDAVFIGVESGGALSGLGASLKAHYPQLKVMGVLPEGATFSEQGSHIMQRTWLVEDMGTEFIASPAVQASADAWMHVADQLAYSTARELIRQHGILSGPSGGAVVAAARQYHASSDGHTDHKLLAIINDAAALYPSTLLNDEWLMQHDLAGANLLREIQHQALEKYRGASVEDLQLPAAVTVRDTTPLVDALEQMTEREFSQLPVLDAHRKMIGFVYDADLRAILEGNGATATDPVGAWMHRFTGSSTNGTGGGRRRYQIITPDTPLAELAQFFERHSAAFVTDAQRRWCLGVATKYDLIRFLTGRGQGF</sequence>
<feature type="domain" description="CBS" evidence="3">
    <location>
        <begin position="337"/>
        <end position="395"/>
    </location>
</feature>
<dbReference type="PROSITE" id="PS51371">
    <property type="entry name" value="CBS"/>
    <property type="match status" value="1"/>
</dbReference>
<evidence type="ECO:0000313" key="5">
    <source>
        <dbReference type="Proteomes" id="UP000278143"/>
    </source>
</evidence>
<dbReference type="SUPFAM" id="SSF53686">
    <property type="entry name" value="Tryptophan synthase beta subunit-like PLP-dependent enzymes"/>
    <property type="match status" value="1"/>
</dbReference>
<dbReference type="OrthoDB" id="2536440at2759"/>